<dbReference type="AlphaFoldDB" id="A0A8J4A826"/>
<feature type="domain" description="HTH cro/C1-type" evidence="1">
    <location>
        <begin position="14"/>
        <end position="68"/>
    </location>
</feature>
<dbReference type="Gene3D" id="3.30.450.180">
    <property type="match status" value="1"/>
</dbReference>
<evidence type="ECO:0000259" key="1">
    <source>
        <dbReference type="PROSITE" id="PS50943"/>
    </source>
</evidence>
<dbReference type="PANTHER" id="PTHR35010:SF4">
    <property type="entry name" value="BLL5781 PROTEIN"/>
    <property type="match status" value="1"/>
</dbReference>
<proteinExistence type="predicted"/>
<dbReference type="SUPFAM" id="SSF47413">
    <property type="entry name" value="lambda repressor-like DNA-binding domains"/>
    <property type="match status" value="1"/>
</dbReference>
<keyword evidence="3" id="KW-1185">Reference proteome</keyword>
<dbReference type="PANTHER" id="PTHR35010">
    <property type="entry name" value="BLL4672 PROTEIN-RELATED"/>
    <property type="match status" value="1"/>
</dbReference>
<sequence>MPTTTDPTRLGSELRRWRDARRVSQLELAARAGTTQRHLSFVETGRSRAGRTLVLRLAESLGLTLRERNALLAVAGYAPAFAESTLDAPALRPVVGVLRQVIAGHMPYPALVAGPHGDVVAANSAVEVLTGGADPELLAAPMNIWRLVLHPRGMGARVANLAEWGRHVVEGVRARSLRHPDPRLDALVDELSGYLPATPPSDRDYLGFAVPLRLHTADGTLRLLTTLTSFATAVDVTLAELHLEAWLPADQTTADILRRRAATARDDA</sequence>
<dbReference type="InterPro" id="IPR001387">
    <property type="entry name" value="Cro/C1-type_HTH"/>
</dbReference>
<accession>A0A8J4A826</accession>
<dbReference type="Pfam" id="PF01381">
    <property type="entry name" value="HTH_3"/>
    <property type="match status" value="1"/>
</dbReference>
<organism evidence="2 3">
    <name type="scientific">Virgisporangium ochraceum</name>
    <dbReference type="NCBI Taxonomy" id="65505"/>
    <lineage>
        <taxon>Bacteria</taxon>
        <taxon>Bacillati</taxon>
        <taxon>Actinomycetota</taxon>
        <taxon>Actinomycetes</taxon>
        <taxon>Micromonosporales</taxon>
        <taxon>Micromonosporaceae</taxon>
        <taxon>Virgisporangium</taxon>
    </lineage>
</organism>
<dbReference type="PROSITE" id="PS50943">
    <property type="entry name" value="HTH_CROC1"/>
    <property type="match status" value="1"/>
</dbReference>
<dbReference type="CDD" id="cd00093">
    <property type="entry name" value="HTH_XRE"/>
    <property type="match status" value="1"/>
</dbReference>
<reference evidence="2" key="1">
    <citation type="submission" date="2021-01" db="EMBL/GenBank/DDBJ databases">
        <title>Whole genome shotgun sequence of Virgisporangium ochraceum NBRC 16418.</title>
        <authorList>
            <person name="Komaki H."/>
            <person name="Tamura T."/>
        </authorList>
    </citation>
    <scope>NUCLEOTIDE SEQUENCE</scope>
    <source>
        <strain evidence="2">NBRC 16418</strain>
    </source>
</reference>
<comment type="caution">
    <text evidence="2">The sequence shown here is derived from an EMBL/GenBank/DDBJ whole genome shotgun (WGS) entry which is preliminary data.</text>
</comment>
<evidence type="ECO:0000313" key="2">
    <source>
        <dbReference type="EMBL" id="GIJ75065.1"/>
    </source>
</evidence>
<name>A0A8J4A826_9ACTN</name>
<dbReference type="GO" id="GO:0003677">
    <property type="term" value="F:DNA binding"/>
    <property type="evidence" value="ECO:0007669"/>
    <property type="project" value="InterPro"/>
</dbReference>
<dbReference type="SMART" id="SM00530">
    <property type="entry name" value="HTH_XRE"/>
    <property type="match status" value="1"/>
</dbReference>
<evidence type="ECO:0000313" key="3">
    <source>
        <dbReference type="Proteomes" id="UP000635606"/>
    </source>
</evidence>
<protein>
    <submittedName>
        <fullName evidence="2">XRE family transcriptional regulator</fullName>
    </submittedName>
</protein>
<dbReference type="RefSeq" id="WP_203934848.1">
    <property type="nucleotide sequence ID" value="NZ_BOPH01000148.1"/>
</dbReference>
<dbReference type="Gene3D" id="1.10.260.40">
    <property type="entry name" value="lambda repressor-like DNA-binding domains"/>
    <property type="match status" value="1"/>
</dbReference>
<gene>
    <name evidence="2" type="ORF">Voc01_099820</name>
</gene>
<dbReference type="EMBL" id="BOPH01000148">
    <property type="protein sequence ID" value="GIJ75065.1"/>
    <property type="molecule type" value="Genomic_DNA"/>
</dbReference>
<dbReference type="Pfam" id="PF17765">
    <property type="entry name" value="MLTR_LBD"/>
    <property type="match status" value="1"/>
</dbReference>
<dbReference type="InterPro" id="IPR010982">
    <property type="entry name" value="Lambda_DNA-bd_dom_sf"/>
</dbReference>
<dbReference type="InterPro" id="IPR041413">
    <property type="entry name" value="MLTR_LBD"/>
</dbReference>
<dbReference type="Proteomes" id="UP000635606">
    <property type="component" value="Unassembled WGS sequence"/>
</dbReference>